<name>A0A377R0Y6_9NEIS</name>
<feature type="compositionally biased region" description="Acidic residues" evidence="1">
    <location>
        <begin position="91"/>
        <end position="101"/>
    </location>
</feature>
<dbReference type="RefSeq" id="WP_115308129.1">
    <property type="nucleotide sequence ID" value="NZ_CP091516.1"/>
</dbReference>
<dbReference type="Proteomes" id="UP000254293">
    <property type="component" value="Unassembled WGS sequence"/>
</dbReference>
<evidence type="ECO:0000256" key="1">
    <source>
        <dbReference type="SAM" id="MobiDB-lite"/>
    </source>
</evidence>
<protein>
    <submittedName>
        <fullName evidence="2">Uncharacterized protein</fullName>
    </submittedName>
</protein>
<feature type="region of interest" description="Disordered" evidence="1">
    <location>
        <begin position="77"/>
        <end position="103"/>
    </location>
</feature>
<keyword evidence="3" id="KW-1185">Reference proteome</keyword>
<proteinExistence type="predicted"/>
<accession>A0A377R0Y6</accession>
<organism evidence="2 3">
    <name type="scientific">Kingella potus</name>
    <dbReference type="NCBI Taxonomy" id="265175"/>
    <lineage>
        <taxon>Bacteria</taxon>
        <taxon>Pseudomonadati</taxon>
        <taxon>Pseudomonadota</taxon>
        <taxon>Betaproteobacteria</taxon>
        <taxon>Neisseriales</taxon>
        <taxon>Neisseriaceae</taxon>
        <taxon>Kingella</taxon>
    </lineage>
</organism>
<evidence type="ECO:0000313" key="2">
    <source>
        <dbReference type="EMBL" id="STR00927.1"/>
    </source>
</evidence>
<reference evidence="2 3" key="1">
    <citation type="submission" date="2018-06" db="EMBL/GenBank/DDBJ databases">
        <authorList>
            <consortium name="Pathogen Informatics"/>
            <person name="Doyle S."/>
        </authorList>
    </citation>
    <scope>NUCLEOTIDE SEQUENCE [LARGE SCALE GENOMIC DNA]</scope>
    <source>
        <strain evidence="2 3">NCTC13336</strain>
    </source>
</reference>
<evidence type="ECO:0000313" key="3">
    <source>
        <dbReference type="Proteomes" id="UP000254293"/>
    </source>
</evidence>
<dbReference type="AlphaFoldDB" id="A0A377R0Y6"/>
<sequence length="155" mass="17889">MFIARKIIASSLYQQLLAQLQQRTGMKMYPEYETTLAHRDSQCLARARLSEDDVMRLLATDAAPLLDFATRYYATFRDAPDEQEYPAGETPDPDDDDDSETIDLGQCPNTLLHHLILYYLLKHRPDDLLPYFQAIRMPYAEKFAREVAAVFHQTA</sequence>
<dbReference type="EMBL" id="UGJJ01000001">
    <property type="protein sequence ID" value="STR00927.1"/>
    <property type="molecule type" value="Genomic_DNA"/>
</dbReference>
<gene>
    <name evidence="2" type="ORF">NCTC13336_01151</name>
</gene>